<dbReference type="Proteomes" id="UP000515275">
    <property type="component" value="Chromosome"/>
</dbReference>
<dbReference type="GO" id="GO:0016874">
    <property type="term" value="F:ligase activity"/>
    <property type="evidence" value="ECO:0007669"/>
    <property type="project" value="UniProtKB-KW"/>
</dbReference>
<dbReference type="RefSeq" id="WP_185770089.1">
    <property type="nucleotide sequence ID" value="NZ_CP046883.1"/>
</dbReference>
<protein>
    <submittedName>
        <fullName evidence="1">2'-5' RNA ligase</fullName>
    </submittedName>
</protein>
<keyword evidence="2" id="KW-1185">Reference proteome</keyword>
<dbReference type="EMBL" id="CP046883">
    <property type="protein sequence ID" value="QNH96338.1"/>
    <property type="molecule type" value="Genomic_DNA"/>
</dbReference>
<dbReference type="InterPro" id="IPR014051">
    <property type="entry name" value="Phosphoesterase_HXTX"/>
</dbReference>
<name>A0A7G7YPB8_9CORY</name>
<sequence length="173" mass="19649">MTSPENILIHLSSEQERQVRNLFAELEVRGFPKQHQTPHITITFSPEMDQSVVKRAAEILPSVIPAQFRRVGTVIFGTKRKQTVCWLLETSDELEIAARELCALNPQGRGPRWTPHLTMGLRLPRELVPEYIRALDEIASPHFTVLTAQRAVYWKPSTREMRILADGIVGQSG</sequence>
<dbReference type="InterPro" id="IPR009097">
    <property type="entry name" value="Cyclic_Pdiesterase"/>
</dbReference>
<organism evidence="1 2">
    <name type="scientific">Corynebacterium anserum</name>
    <dbReference type="NCBI Taxonomy" id="2684406"/>
    <lineage>
        <taxon>Bacteria</taxon>
        <taxon>Bacillati</taxon>
        <taxon>Actinomycetota</taxon>
        <taxon>Actinomycetes</taxon>
        <taxon>Mycobacteriales</taxon>
        <taxon>Corynebacteriaceae</taxon>
        <taxon>Corynebacterium</taxon>
    </lineage>
</organism>
<dbReference type="KEGG" id="cans:GP473_06380"/>
<evidence type="ECO:0000313" key="2">
    <source>
        <dbReference type="Proteomes" id="UP000515275"/>
    </source>
</evidence>
<evidence type="ECO:0000313" key="1">
    <source>
        <dbReference type="EMBL" id="QNH96338.1"/>
    </source>
</evidence>
<accession>A0A7G7YPB8</accession>
<dbReference type="Pfam" id="PF02834">
    <property type="entry name" value="LigT_PEase"/>
    <property type="match status" value="1"/>
</dbReference>
<proteinExistence type="predicted"/>
<gene>
    <name evidence="1" type="ORF">GP473_06380</name>
</gene>
<dbReference type="AlphaFoldDB" id="A0A7G7YPB8"/>
<keyword evidence="1" id="KW-0436">Ligase</keyword>
<reference evidence="1 2" key="1">
    <citation type="submission" date="2019-12" db="EMBL/GenBank/DDBJ databases">
        <title>Corynebacterium sp. nov., isolated from feces of the Anser Albifrons in China.</title>
        <authorList>
            <person name="Liu Q."/>
        </authorList>
    </citation>
    <scope>NUCLEOTIDE SEQUENCE [LARGE SCALE GENOMIC DNA]</scope>
    <source>
        <strain evidence="1 2">23H37-10</strain>
    </source>
</reference>
<dbReference type="SUPFAM" id="SSF55144">
    <property type="entry name" value="LigT-like"/>
    <property type="match status" value="1"/>
</dbReference>
<dbReference type="Gene3D" id="3.90.1140.10">
    <property type="entry name" value="Cyclic phosphodiesterase"/>
    <property type="match status" value="1"/>
</dbReference>